<dbReference type="Proteomes" id="UP000324222">
    <property type="component" value="Unassembled WGS sequence"/>
</dbReference>
<evidence type="ECO:0000313" key="2">
    <source>
        <dbReference type="Proteomes" id="UP000324222"/>
    </source>
</evidence>
<dbReference type="EMBL" id="VSRR010006665">
    <property type="protein sequence ID" value="MPC45301.1"/>
    <property type="molecule type" value="Genomic_DNA"/>
</dbReference>
<proteinExistence type="predicted"/>
<comment type="caution">
    <text evidence="1">The sequence shown here is derived from an EMBL/GenBank/DDBJ whole genome shotgun (WGS) entry which is preliminary data.</text>
</comment>
<evidence type="ECO:0000313" key="1">
    <source>
        <dbReference type="EMBL" id="MPC45301.1"/>
    </source>
</evidence>
<gene>
    <name evidence="1" type="ORF">E2C01_038996</name>
</gene>
<name>A0A5B7FDM3_PORTR</name>
<keyword evidence="2" id="KW-1185">Reference proteome</keyword>
<organism evidence="1 2">
    <name type="scientific">Portunus trituberculatus</name>
    <name type="common">Swimming crab</name>
    <name type="synonym">Neptunus trituberculatus</name>
    <dbReference type="NCBI Taxonomy" id="210409"/>
    <lineage>
        <taxon>Eukaryota</taxon>
        <taxon>Metazoa</taxon>
        <taxon>Ecdysozoa</taxon>
        <taxon>Arthropoda</taxon>
        <taxon>Crustacea</taxon>
        <taxon>Multicrustacea</taxon>
        <taxon>Malacostraca</taxon>
        <taxon>Eumalacostraca</taxon>
        <taxon>Eucarida</taxon>
        <taxon>Decapoda</taxon>
        <taxon>Pleocyemata</taxon>
        <taxon>Brachyura</taxon>
        <taxon>Eubrachyura</taxon>
        <taxon>Portunoidea</taxon>
        <taxon>Portunidae</taxon>
        <taxon>Portuninae</taxon>
        <taxon>Portunus</taxon>
    </lineage>
</organism>
<dbReference type="AlphaFoldDB" id="A0A5B7FDM3"/>
<reference evidence="1 2" key="1">
    <citation type="submission" date="2019-05" db="EMBL/GenBank/DDBJ databases">
        <title>Another draft genome of Portunus trituberculatus and its Hox gene families provides insights of decapod evolution.</title>
        <authorList>
            <person name="Jeong J.-H."/>
            <person name="Song I."/>
            <person name="Kim S."/>
            <person name="Choi T."/>
            <person name="Kim D."/>
            <person name="Ryu S."/>
            <person name="Kim W."/>
        </authorList>
    </citation>
    <scope>NUCLEOTIDE SEQUENCE [LARGE SCALE GENOMIC DNA]</scope>
    <source>
        <tissue evidence="1">Muscle</tissue>
    </source>
</reference>
<accession>A0A5B7FDM3</accession>
<protein>
    <submittedName>
        <fullName evidence="1">Uncharacterized protein</fullName>
    </submittedName>
</protein>
<dbReference type="PROSITE" id="PS51257">
    <property type="entry name" value="PROKAR_LIPOPROTEIN"/>
    <property type="match status" value="1"/>
</dbReference>
<sequence>MYRVVFGLSLAVSGCVKELTLKAIELPSTGMSLAMTQSSVHRQNTDDRPVGGRSPVVISSVGSCHRVNTSLGLHRRACSLSLSVVCHGCHTKQR</sequence>